<accession>A0ACB6Z814</accession>
<gene>
    <name evidence="1" type="ORF">BDM02DRAFT_508835</name>
</gene>
<comment type="caution">
    <text evidence="1">The sequence shown here is derived from an EMBL/GenBank/DDBJ whole genome shotgun (WGS) entry which is preliminary data.</text>
</comment>
<evidence type="ECO:0000313" key="1">
    <source>
        <dbReference type="EMBL" id="KAF9645483.1"/>
    </source>
</evidence>
<keyword evidence="2" id="KW-1185">Reference proteome</keyword>
<protein>
    <submittedName>
        <fullName evidence="1">Uncharacterized protein</fullName>
    </submittedName>
</protein>
<organism evidence="1 2">
    <name type="scientific">Thelephora ganbajun</name>
    <name type="common">Ganba fungus</name>
    <dbReference type="NCBI Taxonomy" id="370292"/>
    <lineage>
        <taxon>Eukaryota</taxon>
        <taxon>Fungi</taxon>
        <taxon>Dikarya</taxon>
        <taxon>Basidiomycota</taxon>
        <taxon>Agaricomycotina</taxon>
        <taxon>Agaricomycetes</taxon>
        <taxon>Thelephorales</taxon>
        <taxon>Thelephoraceae</taxon>
        <taxon>Thelephora</taxon>
    </lineage>
</organism>
<dbReference type="Proteomes" id="UP000886501">
    <property type="component" value="Unassembled WGS sequence"/>
</dbReference>
<reference evidence="1" key="2">
    <citation type="journal article" date="2020" name="Nat. Commun.">
        <title>Large-scale genome sequencing of mycorrhizal fungi provides insights into the early evolution of symbiotic traits.</title>
        <authorList>
            <person name="Miyauchi S."/>
            <person name="Kiss E."/>
            <person name="Kuo A."/>
            <person name="Drula E."/>
            <person name="Kohler A."/>
            <person name="Sanchez-Garcia M."/>
            <person name="Morin E."/>
            <person name="Andreopoulos B."/>
            <person name="Barry K.W."/>
            <person name="Bonito G."/>
            <person name="Buee M."/>
            <person name="Carver A."/>
            <person name="Chen C."/>
            <person name="Cichocki N."/>
            <person name="Clum A."/>
            <person name="Culley D."/>
            <person name="Crous P.W."/>
            <person name="Fauchery L."/>
            <person name="Girlanda M."/>
            <person name="Hayes R.D."/>
            <person name="Keri Z."/>
            <person name="LaButti K."/>
            <person name="Lipzen A."/>
            <person name="Lombard V."/>
            <person name="Magnuson J."/>
            <person name="Maillard F."/>
            <person name="Murat C."/>
            <person name="Nolan M."/>
            <person name="Ohm R.A."/>
            <person name="Pangilinan J."/>
            <person name="Pereira M.F."/>
            <person name="Perotto S."/>
            <person name="Peter M."/>
            <person name="Pfister S."/>
            <person name="Riley R."/>
            <person name="Sitrit Y."/>
            <person name="Stielow J.B."/>
            <person name="Szollosi G."/>
            <person name="Zifcakova L."/>
            <person name="Stursova M."/>
            <person name="Spatafora J.W."/>
            <person name="Tedersoo L."/>
            <person name="Vaario L.M."/>
            <person name="Yamada A."/>
            <person name="Yan M."/>
            <person name="Wang P."/>
            <person name="Xu J."/>
            <person name="Bruns T."/>
            <person name="Baldrian P."/>
            <person name="Vilgalys R."/>
            <person name="Dunand C."/>
            <person name="Henrissat B."/>
            <person name="Grigoriev I.V."/>
            <person name="Hibbett D."/>
            <person name="Nagy L.G."/>
            <person name="Martin F.M."/>
        </authorList>
    </citation>
    <scope>NUCLEOTIDE SEQUENCE</scope>
    <source>
        <strain evidence="1">P2</strain>
    </source>
</reference>
<reference evidence="1" key="1">
    <citation type="submission" date="2019-10" db="EMBL/GenBank/DDBJ databases">
        <authorList>
            <consortium name="DOE Joint Genome Institute"/>
            <person name="Kuo A."/>
            <person name="Miyauchi S."/>
            <person name="Kiss E."/>
            <person name="Drula E."/>
            <person name="Kohler A."/>
            <person name="Sanchez-Garcia M."/>
            <person name="Andreopoulos B."/>
            <person name="Barry K.W."/>
            <person name="Bonito G."/>
            <person name="Buee M."/>
            <person name="Carver A."/>
            <person name="Chen C."/>
            <person name="Cichocki N."/>
            <person name="Clum A."/>
            <person name="Culley D."/>
            <person name="Crous P.W."/>
            <person name="Fauchery L."/>
            <person name="Girlanda M."/>
            <person name="Hayes R."/>
            <person name="Keri Z."/>
            <person name="Labutti K."/>
            <person name="Lipzen A."/>
            <person name="Lombard V."/>
            <person name="Magnuson J."/>
            <person name="Maillard F."/>
            <person name="Morin E."/>
            <person name="Murat C."/>
            <person name="Nolan M."/>
            <person name="Ohm R."/>
            <person name="Pangilinan J."/>
            <person name="Pereira M."/>
            <person name="Perotto S."/>
            <person name="Peter M."/>
            <person name="Riley R."/>
            <person name="Sitrit Y."/>
            <person name="Stielow B."/>
            <person name="Szollosi G."/>
            <person name="Zifcakova L."/>
            <person name="Stursova M."/>
            <person name="Spatafora J.W."/>
            <person name="Tedersoo L."/>
            <person name="Vaario L.-M."/>
            <person name="Yamada A."/>
            <person name="Yan M."/>
            <person name="Wang P."/>
            <person name="Xu J."/>
            <person name="Bruns T."/>
            <person name="Baldrian P."/>
            <person name="Vilgalys R."/>
            <person name="Henrissat B."/>
            <person name="Grigoriev I.V."/>
            <person name="Hibbett D."/>
            <person name="Nagy L.G."/>
            <person name="Martin F.M."/>
        </authorList>
    </citation>
    <scope>NUCLEOTIDE SEQUENCE</scope>
    <source>
        <strain evidence="1">P2</strain>
    </source>
</reference>
<dbReference type="EMBL" id="MU118089">
    <property type="protein sequence ID" value="KAF9645483.1"/>
    <property type="molecule type" value="Genomic_DNA"/>
</dbReference>
<name>A0ACB6Z814_THEGA</name>
<proteinExistence type="predicted"/>
<evidence type="ECO:0000313" key="2">
    <source>
        <dbReference type="Proteomes" id="UP000886501"/>
    </source>
</evidence>
<sequence length="522" mass="57067">MLGPQSLMPLMKALGVDKGSQLTYPSMWGSSKQQNSSKVSVHSENNDRESSMLCVGRKDSTPNSRPSDKLEKDQFHSTLSSYYNNTRDTLASPGTLLSSVGVTGLSLSGVLGSSEVSHVPSLRHTSQKRQQSPPQSPCLPTVAPGALTSRSRLQSESALAGLWADLAENEYLNTQEFWLALYFFLNLSLTLYNKVVLVQFPYPYTVTALHALCGTIGGWSLLAQGLFVRKRLSTSDKMALVMFSVLYAMNIAISNVSLNLVTIPFHQVVRAATPIFTMMLSSMMFGTNFTTRKVLSLIPVILGVALATYGDYYFTVWGLILTLLGTFLAALKTIFTNVLQSNPSPTTTLSNSKPKSVFAMLHLIPPRLAMHPLDLLTRMSPLAFIQCVFYAWINGELKNVRDWSAHEMTWFGATGLITNGCIAFGLNIVSFTANKKAGALSMTVAGMFHTAMTPLPPGFFGQLMKGLCVANIKQVLTILFAVFMFNLHITSTNAAGILFTLVGGAWYGYVGYGEKKRRTFST</sequence>